<dbReference type="Pfam" id="PF00924">
    <property type="entry name" value="MS_channel_2nd"/>
    <property type="match status" value="1"/>
</dbReference>
<name>A0A0R3JSL1_CALMK</name>
<evidence type="ECO:0000256" key="3">
    <source>
        <dbReference type="ARBA" id="ARBA00022475"/>
    </source>
</evidence>
<feature type="transmembrane region" description="Helical" evidence="7">
    <location>
        <begin position="74"/>
        <end position="92"/>
    </location>
</feature>
<feature type="domain" description="Mechanosensitive ion channel MscS" evidence="8">
    <location>
        <begin position="116"/>
        <end position="180"/>
    </location>
</feature>
<feature type="domain" description="Mechanosensitive ion channel MscS C-terminal" evidence="9">
    <location>
        <begin position="187"/>
        <end position="270"/>
    </location>
</feature>
<evidence type="ECO:0000256" key="2">
    <source>
        <dbReference type="ARBA" id="ARBA00008017"/>
    </source>
</evidence>
<dbReference type="InterPro" id="IPR023408">
    <property type="entry name" value="MscS_beta-dom_sf"/>
</dbReference>
<dbReference type="Proteomes" id="UP000052015">
    <property type="component" value="Unassembled WGS sequence"/>
</dbReference>
<dbReference type="FunFam" id="2.30.30.60:FF:000001">
    <property type="entry name" value="MscS Mechanosensitive ion channel"/>
    <property type="match status" value="1"/>
</dbReference>
<dbReference type="RefSeq" id="WP_242859336.1">
    <property type="nucleotide sequence ID" value="NZ_LKHP01000019.1"/>
</dbReference>
<dbReference type="Gene3D" id="2.30.30.60">
    <property type="match status" value="1"/>
</dbReference>
<comment type="caution">
    <text evidence="11">The sequence shown here is derived from an EMBL/GenBank/DDBJ whole genome shotgun (WGS) entry which is preliminary data.</text>
</comment>
<evidence type="ECO:0000256" key="6">
    <source>
        <dbReference type="ARBA" id="ARBA00023136"/>
    </source>
</evidence>
<dbReference type="InterPro" id="IPR006685">
    <property type="entry name" value="MscS_channel_2nd"/>
</dbReference>
<evidence type="ECO:0000313" key="12">
    <source>
        <dbReference type="Proteomes" id="UP000052015"/>
    </source>
</evidence>
<keyword evidence="12" id="KW-1185">Reference proteome</keyword>
<sequence>MFRDFLYSKGIFSENQLLYYLSVFIKAIIIIIITKIAISIGSKLIHKFFEGHKKSRFGLNDKKADTLNELFKNLLRYIIYFVSAIWVLETLGFDIKTLIAVTGVAGVAIGFGAQSLVKDVISGFFILFEDQFAVGDYISIDGFSGIVEVLGLRVTKIRDFSGELHIIPNGTINRVTNKSRGNMRALVDVSISYEDDIERAVEVLNNVCHKMKQELDYIVEGPTVLGVVKLSEHGVDIRVVAKTIPMKQWEAEMELRKRIKMEFDKEKIEIPYPKRIIYSKERE</sequence>
<dbReference type="EMBL" id="LKHP01000019">
    <property type="protein sequence ID" value="KRQ85962.1"/>
    <property type="molecule type" value="Genomic_DNA"/>
</dbReference>
<dbReference type="Pfam" id="PF21082">
    <property type="entry name" value="MS_channel_3rd"/>
    <property type="match status" value="1"/>
</dbReference>
<dbReference type="Gene3D" id="1.10.287.1260">
    <property type="match status" value="1"/>
</dbReference>
<dbReference type="PANTHER" id="PTHR30460">
    <property type="entry name" value="MODERATE CONDUCTANCE MECHANOSENSITIVE CHANNEL YBIO"/>
    <property type="match status" value="1"/>
</dbReference>
<feature type="transmembrane region" description="Helical" evidence="7">
    <location>
        <begin position="17"/>
        <end position="38"/>
    </location>
</feature>
<proteinExistence type="inferred from homology"/>
<accession>A0A0R3JSL1</accession>
<evidence type="ECO:0000259" key="8">
    <source>
        <dbReference type="Pfam" id="PF00924"/>
    </source>
</evidence>
<dbReference type="SUPFAM" id="SSF82689">
    <property type="entry name" value="Mechanosensitive channel protein MscS (YggB), C-terminal domain"/>
    <property type="match status" value="1"/>
</dbReference>
<dbReference type="AlphaFoldDB" id="A0A0R3JSL1"/>
<evidence type="ECO:0000313" key="11">
    <source>
        <dbReference type="EMBL" id="KRQ85962.1"/>
    </source>
</evidence>
<dbReference type="InterPro" id="IPR049142">
    <property type="entry name" value="MS_channel_1st"/>
</dbReference>
<keyword evidence="4 7" id="KW-0812">Transmembrane</keyword>
<evidence type="ECO:0000256" key="1">
    <source>
        <dbReference type="ARBA" id="ARBA00004651"/>
    </source>
</evidence>
<feature type="domain" description="Mechanosensitive ion channel transmembrane helices 2/3" evidence="10">
    <location>
        <begin position="73"/>
        <end position="114"/>
    </location>
</feature>
<protein>
    <submittedName>
        <fullName evidence="11">Putative MscS family protein YkuT</fullName>
    </submittedName>
</protein>
<evidence type="ECO:0000256" key="4">
    <source>
        <dbReference type="ARBA" id="ARBA00022692"/>
    </source>
</evidence>
<dbReference type="InterPro" id="IPR049278">
    <property type="entry name" value="MS_channel_C"/>
</dbReference>
<dbReference type="STRING" id="908809.ABG79_02266"/>
<dbReference type="SUPFAM" id="SSF82861">
    <property type="entry name" value="Mechanosensitive channel protein MscS (YggB), transmembrane region"/>
    <property type="match status" value="1"/>
</dbReference>
<dbReference type="GO" id="GO:0008381">
    <property type="term" value="F:mechanosensitive monoatomic ion channel activity"/>
    <property type="evidence" value="ECO:0007669"/>
    <property type="project" value="InterPro"/>
</dbReference>
<dbReference type="InterPro" id="IPR010920">
    <property type="entry name" value="LSM_dom_sf"/>
</dbReference>
<evidence type="ECO:0000259" key="9">
    <source>
        <dbReference type="Pfam" id="PF21082"/>
    </source>
</evidence>
<dbReference type="InterPro" id="IPR011014">
    <property type="entry name" value="MscS_channel_TM-2"/>
</dbReference>
<keyword evidence="3" id="KW-1003">Cell membrane</keyword>
<evidence type="ECO:0000259" key="10">
    <source>
        <dbReference type="Pfam" id="PF21088"/>
    </source>
</evidence>
<dbReference type="InterPro" id="IPR011066">
    <property type="entry name" value="MscS_channel_C_sf"/>
</dbReference>
<organism evidence="11 12">
    <name type="scientific">Caloramator mitchellensis</name>
    <dbReference type="NCBI Taxonomy" id="908809"/>
    <lineage>
        <taxon>Bacteria</taxon>
        <taxon>Bacillati</taxon>
        <taxon>Bacillota</taxon>
        <taxon>Clostridia</taxon>
        <taxon>Eubacteriales</taxon>
        <taxon>Clostridiaceae</taxon>
        <taxon>Caloramator</taxon>
    </lineage>
</organism>
<evidence type="ECO:0000256" key="5">
    <source>
        <dbReference type="ARBA" id="ARBA00022989"/>
    </source>
</evidence>
<keyword evidence="6 7" id="KW-0472">Membrane</keyword>
<reference evidence="11 12" key="1">
    <citation type="submission" date="2015-09" db="EMBL/GenBank/DDBJ databases">
        <title>Draft genome sequence of a Caloramator mitchellensis, a moderate thermophile from the Great Artesian Basin of Australia.</title>
        <authorList>
            <person name="Patel B.K."/>
        </authorList>
    </citation>
    <scope>NUCLEOTIDE SEQUENCE [LARGE SCALE GENOMIC DNA]</scope>
    <source>
        <strain evidence="11 12">VF08</strain>
    </source>
</reference>
<dbReference type="PATRIC" id="fig|908809.3.peg.2252"/>
<dbReference type="Gene3D" id="3.30.70.100">
    <property type="match status" value="1"/>
</dbReference>
<evidence type="ECO:0000256" key="7">
    <source>
        <dbReference type="SAM" id="Phobius"/>
    </source>
</evidence>
<comment type="similarity">
    <text evidence="2">Belongs to the MscS (TC 1.A.23) family.</text>
</comment>
<comment type="subcellular location">
    <subcellularLocation>
        <location evidence="1">Cell membrane</location>
        <topology evidence="1">Multi-pass membrane protein</topology>
    </subcellularLocation>
</comment>
<keyword evidence="5 7" id="KW-1133">Transmembrane helix</keyword>
<dbReference type="Pfam" id="PF21088">
    <property type="entry name" value="MS_channel_1st"/>
    <property type="match status" value="1"/>
</dbReference>
<gene>
    <name evidence="11" type="primary">ykuT</name>
    <name evidence="11" type="ORF">ABG79_02266</name>
</gene>
<dbReference type="InterPro" id="IPR045276">
    <property type="entry name" value="YbiO_bact"/>
</dbReference>
<feature type="transmembrane region" description="Helical" evidence="7">
    <location>
        <begin position="98"/>
        <end position="117"/>
    </location>
</feature>
<dbReference type="PANTHER" id="PTHR30460:SF0">
    <property type="entry name" value="MODERATE CONDUCTANCE MECHANOSENSITIVE CHANNEL YBIO"/>
    <property type="match status" value="1"/>
</dbReference>
<dbReference type="SUPFAM" id="SSF50182">
    <property type="entry name" value="Sm-like ribonucleoproteins"/>
    <property type="match status" value="1"/>
</dbReference>
<dbReference type="GO" id="GO:0005886">
    <property type="term" value="C:plasma membrane"/>
    <property type="evidence" value="ECO:0007669"/>
    <property type="project" value="UniProtKB-SubCell"/>
</dbReference>